<dbReference type="CDD" id="cd00082">
    <property type="entry name" value="HisKA"/>
    <property type="match status" value="1"/>
</dbReference>
<dbReference type="InterPro" id="IPR050956">
    <property type="entry name" value="2C_system_His_kinase"/>
</dbReference>
<keyword evidence="6" id="KW-1133">Transmembrane helix</keyword>
<gene>
    <name evidence="10" type="ORF">TTHT_1381</name>
</gene>
<keyword evidence="10" id="KW-0808">Transferase</keyword>
<dbReference type="InterPro" id="IPR011006">
    <property type="entry name" value="CheY-like_superfamily"/>
</dbReference>
<dbReference type="PROSITE" id="PS50110">
    <property type="entry name" value="RESPONSE_REGULATORY"/>
    <property type="match status" value="1"/>
</dbReference>
<feature type="transmembrane region" description="Helical" evidence="6">
    <location>
        <begin position="149"/>
        <end position="169"/>
    </location>
</feature>
<dbReference type="PRINTS" id="PR00344">
    <property type="entry name" value="BCTRLSENSOR"/>
</dbReference>
<dbReference type="InterPro" id="IPR008207">
    <property type="entry name" value="Sig_transdc_His_kin_Hpt_dom"/>
</dbReference>
<dbReference type="Gene3D" id="3.30.565.10">
    <property type="entry name" value="Histidine kinase-like ATPase, C-terminal domain"/>
    <property type="match status" value="1"/>
</dbReference>
<dbReference type="SUPFAM" id="SSF55874">
    <property type="entry name" value="ATPase domain of HSP90 chaperone/DNA topoisomerase II/histidine kinase"/>
    <property type="match status" value="1"/>
</dbReference>
<keyword evidence="3 5" id="KW-0597">Phosphoprotein</keyword>
<dbReference type="FunFam" id="3.30.565.10:FF:000010">
    <property type="entry name" value="Sensor histidine kinase RcsC"/>
    <property type="match status" value="1"/>
</dbReference>
<dbReference type="Proteomes" id="UP000595564">
    <property type="component" value="Chromosome"/>
</dbReference>
<dbReference type="InterPro" id="IPR003661">
    <property type="entry name" value="HisK_dim/P_dom"/>
</dbReference>
<evidence type="ECO:0000256" key="1">
    <source>
        <dbReference type="ARBA" id="ARBA00000085"/>
    </source>
</evidence>
<dbReference type="Gene3D" id="1.10.287.130">
    <property type="match status" value="1"/>
</dbReference>
<dbReference type="InterPro" id="IPR005467">
    <property type="entry name" value="His_kinase_dom"/>
</dbReference>
<dbReference type="InterPro" id="IPR001789">
    <property type="entry name" value="Sig_transdc_resp-reg_receiver"/>
</dbReference>
<evidence type="ECO:0000256" key="4">
    <source>
        <dbReference type="PROSITE-ProRule" id="PRU00110"/>
    </source>
</evidence>
<evidence type="ECO:0000259" key="9">
    <source>
        <dbReference type="PROSITE" id="PS50894"/>
    </source>
</evidence>
<name>A0A7R6PZV6_9BACT</name>
<feature type="modified residue" description="Phosphohistidine" evidence="4">
    <location>
        <position position="784"/>
    </location>
</feature>
<evidence type="ECO:0000256" key="6">
    <source>
        <dbReference type="SAM" id="Phobius"/>
    </source>
</evidence>
<feature type="domain" description="Response regulatory" evidence="8">
    <location>
        <begin position="596"/>
        <end position="711"/>
    </location>
</feature>
<dbReference type="InterPro" id="IPR003594">
    <property type="entry name" value="HATPase_dom"/>
</dbReference>
<dbReference type="SUPFAM" id="SSF52172">
    <property type="entry name" value="CheY-like"/>
    <property type="match status" value="1"/>
</dbReference>
<dbReference type="PROSITE" id="PS50109">
    <property type="entry name" value="HIS_KIN"/>
    <property type="match status" value="1"/>
</dbReference>
<dbReference type="SMART" id="SM00388">
    <property type="entry name" value="HisKA"/>
    <property type="match status" value="1"/>
</dbReference>
<dbReference type="InterPro" id="IPR036097">
    <property type="entry name" value="HisK_dim/P_sf"/>
</dbReference>
<keyword evidence="6" id="KW-0472">Membrane</keyword>
<dbReference type="KEGG" id="thyd:TTHT_1381"/>
<dbReference type="AlphaFoldDB" id="A0A7R6PZV6"/>
<keyword evidence="11" id="KW-1185">Reference proteome</keyword>
<dbReference type="CDD" id="cd17546">
    <property type="entry name" value="REC_hyHK_CKI1_RcsC-like"/>
    <property type="match status" value="1"/>
</dbReference>
<evidence type="ECO:0000259" key="8">
    <source>
        <dbReference type="PROSITE" id="PS50110"/>
    </source>
</evidence>
<dbReference type="CDD" id="cd16922">
    <property type="entry name" value="HATPase_EvgS-ArcB-TorS-like"/>
    <property type="match status" value="1"/>
</dbReference>
<organism evidence="10 11">
    <name type="scientific">Thermotomaculum hydrothermale</name>
    <dbReference type="NCBI Taxonomy" id="981385"/>
    <lineage>
        <taxon>Bacteria</taxon>
        <taxon>Pseudomonadati</taxon>
        <taxon>Acidobacteriota</taxon>
        <taxon>Holophagae</taxon>
        <taxon>Thermotomaculales</taxon>
        <taxon>Thermotomaculaceae</taxon>
        <taxon>Thermotomaculum</taxon>
    </lineage>
</organism>
<evidence type="ECO:0000256" key="3">
    <source>
        <dbReference type="ARBA" id="ARBA00022553"/>
    </source>
</evidence>
<evidence type="ECO:0000259" key="7">
    <source>
        <dbReference type="PROSITE" id="PS50109"/>
    </source>
</evidence>
<reference evidence="10 11" key="1">
    <citation type="journal article" date="2012" name="Extremophiles">
        <title>Thermotomaculum hydrothermale gen. nov., sp. nov., a novel heterotrophic thermophile within the phylum Acidobacteria from a deep-sea hydrothermal vent chimney in the Southern Okinawa Trough.</title>
        <authorList>
            <person name="Izumi H."/>
            <person name="Nunoura T."/>
            <person name="Miyazaki M."/>
            <person name="Mino S."/>
            <person name="Toki T."/>
            <person name="Takai K."/>
            <person name="Sako Y."/>
            <person name="Sawabe T."/>
            <person name="Nakagawa S."/>
        </authorList>
    </citation>
    <scope>NUCLEOTIDE SEQUENCE [LARGE SCALE GENOMIC DNA]</scope>
    <source>
        <strain evidence="10 11">AC55</strain>
    </source>
</reference>
<dbReference type="SUPFAM" id="SSF47384">
    <property type="entry name" value="Homodimeric domain of signal transducing histidine kinase"/>
    <property type="match status" value="1"/>
</dbReference>
<dbReference type="SMART" id="SM00387">
    <property type="entry name" value="HATPase_c"/>
    <property type="match status" value="1"/>
</dbReference>
<dbReference type="EC" id="2.7.13.3" evidence="2"/>
<dbReference type="Pfam" id="PF01627">
    <property type="entry name" value="Hpt"/>
    <property type="match status" value="1"/>
</dbReference>
<dbReference type="Pfam" id="PF02518">
    <property type="entry name" value="HATPase_c"/>
    <property type="match status" value="1"/>
</dbReference>
<accession>A0A7R6PZV6</accession>
<dbReference type="Gene3D" id="3.40.50.2300">
    <property type="match status" value="1"/>
</dbReference>
<comment type="catalytic activity">
    <reaction evidence="1">
        <text>ATP + protein L-histidine = ADP + protein N-phospho-L-histidine.</text>
        <dbReference type="EC" id="2.7.13.3"/>
    </reaction>
</comment>
<evidence type="ECO:0000256" key="5">
    <source>
        <dbReference type="PROSITE-ProRule" id="PRU00169"/>
    </source>
</evidence>
<feature type="transmembrane region" description="Helical" evidence="6">
    <location>
        <begin position="12"/>
        <end position="32"/>
    </location>
</feature>
<dbReference type="PANTHER" id="PTHR43719">
    <property type="entry name" value="TWO-COMPONENT HISTIDINE KINASE"/>
    <property type="match status" value="1"/>
</dbReference>
<dbReference type="EMBL" id="AP017470">
    <property type="protein sequence ID" value="BBB32893.1"/>
    <property type="molecule type" value="Genomic_DNA"/>
</dbReference>
<dbReference type="PROSITE" id="PS50894">
    <property type="entry name" value="HPT"/>
    <property type="match status" value="1"/>
</dbReference>
<dbReference type="Gene3D" id="1.20.120.160">
    <property type="entry name" value="HPT domain"/>
    <property type="match status" value="1"/>
</dbReference>
<dbReference type="InterPro" id="IPR004358">
    <property type="entry name" value="Sig_transdc_His_kin-like_C"/>
</dbReference>
<protein>
    <recommendedName>
        <fullName evidence="2">histidine kinase</fullName>
        <ecNumber evidence="2">2.7.13.3</ecNumber>
    </recommendedName>
</protein>
<evidence type="ECO:0000313" key="11">
    <source>
        <dbReference type="Proteomes" id="UP000595564"/>
    </source>
</evidence>
<evidence type="ECO:0000256" key="2">
    <source>
        <dbReference type="ARBA" id="ARBA00012438"/>
    </source>
</evidence>
<keyword evidence="6" id="KW-0812">Transmembrane</keyword>
<dbReference type="GO" id="GO:0000155">
    <property type="term" value="F:phosphorelay sensor kinase activity"/>
    <property type="evidence" value="ECO:0007669"/>
    <property type="project" value="InterPro"/>
</dbReference>
<feature type="modified residue" description="4-aspartylphosphate" evidence="5">
    <location>
        <position position="645"/>
    </location>
</feature>
<dbReference type="SUPFAM" id="SSF47226">
    <property type="entry name" value="Histidine-containing phosphotransfer domain, HPT domain"/>
    <property type="match status" value="1"/>
</dbReference>
<feature type="domain" description="HPt" evidence="9">
    <location>
        <begin position="745"/>
        <end position="839"/>
    </location>
</feature>
<proteinExistence type="predicted"/>
<dbReference type="SMART" id="SM00448">
    <property type="entry name" value="REC"/>
    <property type="match status" value="1"/>
</dbReference>
<dbReference type="Pfam" id="PF00512">
    <property type="entry name" value="HisKA"/>
    <property type="match status" value="1"/>
</dbReference>
<sequence>MRKLKSIIPHLIAIGIFSFSLVFYSLYILHYYDNKIIKDFNRLSSLNKEIEFLNKIKIILFIHKDNRQLPEILIQLPKELKKTDPGYKEIAQLISEINKQILSTNNKNTSLIKNLISTKLNHLFSLLKTRKNRTKKEITCYYKKRNKTIYFIVFITLLLVIAYDLYVIGLTKTNEELLKTKIEESKQAAIEKENFLATMSHEIRTPLNGILGIINLLEMSKDIKNNPLLNEQVGQLKNVSNNLLLLINDILTFSKIKSKKIQIIEEEFNIELAIKELIAMLIPNAMRNKVEIFFPVSHDIPFTIIGDQIKVKQIVLNLLTNAVKFIKDGYVEIKVEKKRETEKEIYLIITVEDTGCGMEESALKRIFEPFVQNTTTQTRTKQGTGLGLAIVKNLVELLNGQIYVETKLNKGTTFKILLPFKKSSKDFSISKDYISQITIFAYIPNKKLIKPYTDIFSNLKLKKYYISSDFNELKSKIPEKRSKKTIILFDIDYLDINDELINKINELIINKNTKLLLHGLPIKQDFKNIIKQKLQELKESKGIESIVEFVPKPLTRSLILNILIKLGNITIKDWIEEKKAKKPLAKNIKDLLKGKKILVVDDNTLNRSIILKLLESINVKAIEATSGIEALLKVDNEKPDLIILDYHMPLMDGIECARELRVTYSKEELPIILLTADIFKKKTEEDKTLFNSILEKPIDFDNLLSNLLDVLYHNGNKENKFQKNEAKKENTNKREFNSLKSIYPDENSVKEALKIVREDLPGDFALLKEKILEKDYKGAKDSAHKIKGTLKYLEERELIDLFQKIEDLCKKNSDIELIKNTVEIAEKKLNDFLNYLDNYLQI</sequence>
<dbReference type="InterPro" id="IPR036641">
    <property type="entry name" value="HPT_dom_sf"/>
</dbReference>
<dbReference type="PANTHER" id="PTHR43719:SF28">
    <property type="entry name" value="PEROXIDE STRESS-ACTIVATED HISTIDINE KINASE MAK1-RELATED"/>
    <property type="match status" value="1"/>
</dbReference>
<dbReference type="InterPro" id="IPR036890">
    <property type="entry name" value="HATPase_C_sf"/>
</dbReference>
<dbReference type="Pfam" id="PF00072">
    <property type="entry name" value="Response_reg"/>
    <property type="match status" value="1"/>
</dbReference>
<feature type="domain" description="Histidine kinase" evidence="7">
    <location>
        <begin position="198"/>
        <end position="422"/>
    </location>
</feature>
<dbReference type="RefSeq" id="WP_201327195.1">
    <property type="nucleotide sequence ID" value="NZ_AP017470.1"/>
</dbReference>
<keyword evidence="10" id="KW-0418">Kinase</keyword>
<evidence type="ECO:0000313" key="10">
    <source>
        <dbReference type="EMBL" id="BBB32893.1"/>
    </source>
</evidence>